<evidence type="ECO:0000313" key="5">
    <source>
        <dbReference type="Proteomes" id="UP000053958"/>
    </source>
</evidence>
<dbReference type="OrthoDB" id="440160at2759"/>
<accession>A0A0F4Z698</accession>
<dbReference type="AlphaFoldDB" id="A0A0F4Z698"/>
<comment type="similarity">
    <text evidence="1">Belongs to the PIGL family.</text>
</comment>
<reference evidence="4 5" key="1">
    <citation type="submission" date="2015-04" db="EMBL/GenBank/DDBJ databases">
        <authorList>
            <person name="Heijne W.H."/>
            <person name="Fedorova N.D."/>
            <person name="Nierman W.C."/>
            <person name="Vollebregt A.W."/>
            <person name="Zhao Z."/>
            <person name="Wu L."/>
            <person name="Kumar M."/>
            <person name="Stam H."/>
            <person name="van den Berg M.A."/>
            <person name="Pel H.J."/>
        </authorList>
    </citation>
    <scope>NUCLEOTIDE SEQUENCE [LARGE SCALE GENOMIC DNA]</scope>
    <source>
        <strain evidence="4 5">CBS 393.64</strain>
    </source>
</reference>
<dbReference type="EMBL" id="LASV01000023">
    <property type="protein sequence ID" value="KKA25393.1"/>
    <property type="molecule type" value="Genomic_DNA"/>
</dbReference>
<name>A0A0F4Z698_RASE3</name>
<keyword evidence="3" id="KW-1133">Transmembrane helix</keyword>
<dbReference type="GO" id="GO:0016020">
    <property type="term" value="C:membrane"/>
    <property type="evidence" value="ECO:0007669"/>
    <property type="project" value="GOC"/>
</dbReference>
<dbReference type="EC" id="3.5.1.89" evidence="2"/>
<dbReference type="PANTHER" id="PTHR12993:SF11">
    <property type="entry name" value="N-ACETYLGLUCOSAMINYL-PHOSPHATIDYLINOSITOL DE-N-ACETYLASE"/>
    <property type="match status" value="1"/>
</dbReference>
<dbReference type="InterPro" id="IPR003737">
    <property type="entry name" value="GlcNAc_PI_deacetylase-related"/>
</dbReference>
<organism evidence="4 5">
    <name type="scientific">Rasamsonia emersonii (strain ATCC 16479 / CBS 393.64 / IMI 116815)</name>
    <dbReference type="NCBI Taxonomy" id="1408163"/>
    <lineage>
        <taxon>Eukaryota</taxon>
        <taxon>Fungi</taxon>
        <taxon>Dikarya</taxon>
        <taxon>Ascomycota</taxon>
        <taxon>Pezizomycotina</taxon>
        <taxon>Eurotiomycetes</taxon>
        <taxon>Eurotiomycetidae</taxon>
        <taxon>Eurotiales</taxon>
        <taxon>Trichocomaceae</taxon>
        <taxon>Rasamsonia</taxon>
    </lineage>
</organism>
<dbReference type="GO" id="GO:0006506">
    <property type="term" value="P:GPI anchor biosynthetic process"/>
    <property type="evidence" value="ECO:0007669"/>
    <property type="project" value="UniProtKB-UniPathway"/>
</dbReference>
<dbReference type="PANTHER" id="PTHR12993">
    <property type="entry name" value="N-ACETYLGLUCOSAMINYL-PHOSPHATIDYLINOSITOL DE-N-ACETYLASE-RELATED"/>
    <property type="match status" value="1"/>
</dbReference>
<comment type="caution">
    <text evidence="4">The sequence shown here is derived from an EMBL/GenBank/DDBJ whole genome shotgun (WGS) entry which is preliminary data.</text>
</comment>
<dbReference type="GO" id="GO:0000225">
    <property type="term" value="F:N-acetylglucosaminylphosphatidylinositol deacetylase activity"/>
    <property type="evidence" value="ECO:0007669"/>
    <property type="project" value="UniProtKB-EC"/>
</dbReference>
<gene>
    <name evidence="4" type="ORF">T310_0571</name>
</gene>
<keyword evidence="5" id="KW-1185">Reference proteome</keyword>
<keyword evidence="3" id="KW-0472">Membrane</keyword>
<dbReference type="Gene3D" id="3.40.50.10320">
    <property type="entry name" value="LmbE-like"/>
    <property type="match status" value="1"/>
</dbReference>
<dbReference type="Pfam" id="PF02585">
    <property type="entry name" value="PIG-L"/>
    <property type="match status" value="1"/>
</dbReference>
<dbReference type="RefSeq" id="XP_013332005.1">
    <property type="nucleotide sequence ID" value="XM_013476551.1"/>
</dbReference>
<sequence length="280" mass="31515">MASIPLQLARLARHLGRRAARKKFSIALAVGVIFFLIPLVLYFLLAYTLAGDPRLVPHAIRNARNKESIFKPVYYFQNKTDFKLLGNYDGLGEERKAEAKASCATLGISPDRCVVLNHPDLQDNPKKWWDEDIVKDVLQKHVRMWNIDLIITFDQYGISGHVNHRSVSNGVRKYAIENNHQPPAYAVQTKFVLRKYSSLADLIPTSLPFSLRILQALFVAPPEGYTGDMGPARPPAGGDRYGDKALIVIQEPSEEKKGKKEKDINEVGKKAGQLLCNFQY</sequence>
<dbReference type="STRING" id="1408163.A0A0F4Z698"/>
<proteinExistence type="inferred from homology"/>
<dbReference type="GO" id="GO:0005783">
    <property type="term" value="C:endoplasmic reticulum"/>
    <property type="evidence" value="ECO:0007669"/>
    <property type="project" value="TreeGrafter"/>
</dbReference>
<keyword evidence="3" id="KW-0812">Transmembrane</keyword>
<protein>
    <recommendedName>
        <fullName evidence="2">N-acetylglucosaminylphosphatidylinositol deacetylase</fullName>
        <ecNumber evidence="2">3.5.1.89</ecNumber>
    </recommendedName>
</protein>
<dbReference type="GeneID" id="25312625"/>
<evidence type="ECO:0000313" key="4">
    <source>
        <dbReference type="EMBL" id="KKA25393.1"/>
    </source>
</evidence>
<dbReference type="Proteomes" id="UP000053958">
    <property type="component" value="Unassembled WGS sequence"/>
</dbReference>
<dbReference type="InterPro" id="IPR024078">
    <property type="entry name" value="LmbE-like_dom_sf"/>
</dbReference>
<evidence type="ECO:0000256" key="3">
    <source>
        <dbReference type="SAM" id="Phobius"/>
    </source>
</evidence>
<dbReference type="UniPathway" id="UPA00196"/>
<evidence type="ECO:0000256" key="1">
    <source>
        <dbReference type="ARBA" id="ARBA00006066"/>
    </source>
</evidence>
<feature type="transmembrane region" description="Helical" evidence="3">
    <location>
        <begin position="24"/>
        <end position="45"/>
    </location>
</feature>
<evidence type="ECO:0000256" key="2">
    <source>
        <dbReference type="ARBA" id="ARBA00012176"/>
    </source>
</evidence>
<dbReference type="SUPFAM" id="SSF102588">
    <property type="entry name" value="LmbE-like"/>
    <property type="match status" value="1"/>
</dbReference>